<keyword evidence="3 8" id="KW-1133">Transmembrane helix</keyword>
<reference evidence="10" key="1">
    <citation type="journal article" date="2023" name="G3 (Bethesda)">
        <title>A reference genome for the long-term kleptoplast-retaining sea slug Elysia crispata morphotype clarki.</title>
        <authorList>
            <person name="Eastman K.E."/>
            <person name="Pendleton A.L."/>
            <person name="Shaikh M.A."/>
            <person name="Suttiyut T."/>
            <person name="Ogas R."/>
            <person name="Tomko P."/>
            <person name="Gavelis G."/>
            <person name="Widhalm J.R."/>
            <person name="Wisecaver J.H."/>
        </authorList>
    </citation>
    <scope>NUCLEOTIDE SEQUENCE</scope>
    <source>
        <strain evidence="10">ECLA1</strain>
    </source>
</reference>
<evidence type="ECO:0000256" key="4">
    <source>
        <dbReference type="ARBA" id="ARBA00023040"/>
    </source>
</evidence>
<feature type="domain" description="G-protein coupled receptors family 1 profile" evidence="9">
    <location>
        <begin position="48"/>
        <end position="320"/>
    </location>
</feature>
<feature type="transmembrane region" description="Helical" evidence="8">
    <location>
        <begin position="122"/>
        <end position="146"/>
    </location>
</feature>
<sequence length="336" mass="36989">MELNNSTTDISESNFPHIRLNSDSVLTYLVLIFKLILNPVLGVVGVCANAINVVVFFKMGLSSGVTQNFFILSISDALLAVSGVVNSSAYASELILRACRGHRGSAVKAQLVYRLSFYAPPFFQSISTTTTVVIAVVRCCCVTMPLQIKAVITARRQLAAILLFSLLSWSGLLYAFSPLRVTYREDAQTNRTSANVEGSRRLVFVVVTNAIFFVSFLTLVGCVVILSISLKRSSKFRSVAACRQASSTFSDQRETRTIKTVVMVCIIYTACNSIYAVYTVLVIAGVGFGPQGMYDNYKSFGIILGETAALTNVAVNIFVYFFYNTRYRNELRAMIR</sequence>
<accession>A0AAE1ADQ2</accession>
<evidence type="ECO:0000259" key="9">
    <source>
        <dbReference type="PROSITE" id="PS50262"/>
    </source>
</evidence>
<dbReference type="InterPro" id="IPR017452">
    <property type="entry name" value="GPCR_Rhodpsn_7TM"/>
</dbReference>
<dbReference type="PROSITE" id="PS50262">
    <property type="entry name" value="G_PROTEIN_RECEP_F1_2"/>
    <property type="match status" value="1"/>
</dbReference>
<dbReference type="AlphaFoldDB" id="A0AAE1ADQ2"/>
<evidence type="ECO:0000313" key="11">
    <source>
        <dbReference type="Proteomes" id="UP001283361"/>
    </source>
</evidence>
<protein>
    <recommendedName>
        <fullName evidence="9">G-protein coupled receptors family 1 profile domain-containing protein</fullName>
    </recommendedName>
</protein>
<keyword evidence="5 8" id="KW-0472">Membrane</keyword>
<feature type="transmembrane region" description="Helical" evidence="8">
    <location>
        <begin position="69"/>
        <end position="91"/>
    </location>
</feature>
<dbReference type="Pfam" id="PF10324">
    <property type="entry name" value="7TM_GPCR_Srw"/>
    <property type="match status" value="1"/>
</dbReference>
<keyword evidence="2 8" id="KW-0812">Transmembrane</keyword>
<feature type="transmembrane region" description="Helical" evidence="8">
    <location>
        <begin position="25"/>
        <end position="57"/>
    </location>
</feature>
<evidence type="ECO:0000256" key="2">
    <source>
        <dbReference type="ARBA" id="ARBA00022692"/>
    </source>
</evidence>
<keyword evidence="11" id="KW-1185">Reference proteome</keyword>
<comment type="caution">
    <text evidence="10">The sequence shown here is derived from an EMBL/GenBank/DDBJ whole genome shotgun (WGS) entry which is preliminary data.</text>
</comment>
<keyword evidence="7" id="KW-0807">Transducer</keyword>
<evidence type="ECO:0000256" key="1">
    <source>
        <dbReference type="ARBA" id="ARBA00004141"/>
    </source>
</evidence>
<dbReference type="GO" id="GO:0008528">
    <property type="term" value="F:G protein-coupled peptide receptor activity"/>
    <property type="evidence" value="ECO:0007669"/>
    <property type="project" value="InterPro"/>
</dbReference>
<evidence type="ECO:0000313" key="10">
    <source>
        <dbReference type="EMBL" id="KAK3785933.1"/>
    </source>
</evidence>
<feature type="transmembrane region" description="Helical" evidence="8">
    <location>
        <begin position="261"/>
        <end position="288"/>
    </location>
</feature>
<dbReference type="Gene3D" id="1.20.1070.10">
    <property type="entry name" value="Rhodopsin 7-helix transmembrane proteins"/>
    <property type="match status" value="1"/>
</dbReference>
<gene>
    <name evidence="10" type="ORF">RRG08_013937</name>
</gene>
<dbReference type="PANTHER" id="PTHR24240">
    <property type="entry name" value="OPSIN"/>
    <property type="match status" value="1"/>
</dbReference>
<dbReference type="GO" id="GO:0016020">
    <property type="term" value="C:membrane"/>
    <property type="evidence" value="ECO:0007669"/>
    <property type="project" value="UniProtKB-SubCell"/>
</dbReference>
<evidence type="ECO:0000256" key="3">
    <source>
        <dbReference type="ARBA" id="ARBA00022989"/>
    </source>
</evidence>
<proteinExistence type="predicted"/>
<name>A0AAE1ADQ2_9GAST</name>
<dbReference type="Proteomes" id="UP001283361">
    <property type="component" value="Unassembled WGS sequence"/>
</dbReference>
<feature type="transmembrane region" description="Helical" evidence="8">
    <location>
        <begin position="300"/>
        <end position="323"/>
    </location>
</feature>
<evidence type="ECO:0000256" key="7">
    <source>
        <dbReference type="ARBA" id="ARBA00023224"/>
    </source>
</evidence>
<feature type="transmembrane region" description="Helical" evidence="8">
    <location>
        <begin position="158"/>
        <end position="176"/>
    </location>
</feature>
<dbReference type="InterPro" id="IPR019427">
    <property type="entry name" value="7TM_GPCR_serpentine_rcpt_Srw"/>
</dbReference>
<organism evidence="10 11">
    <name type="scientific">Elysia crispata</name>
    <name type="common">lettuce slug</name>
    <dbReference type="NCBI Taxonomy" id="231223"/>
    <lineage>
        <taxon>Eukaryota</taxon>
        <taxon>Metazoa</taxon>
        <taxon>Spiralia</taxon>
        <taxon>Lophotrochozoa</taxon>
        <taxon>Mollusca</taxon>
        <taxon>Gastropoda</taxon>
        <taxon>Heterobranchia</taxon>
        <taxon>Euthyneura</taxon>
        <taxon>Panpulmonata</taxon>
        <taxon>Sacoglossa</taxon>
        <taxon>Placobranchoidea</taxon>
        <taxon>Plakobranchidae</taxon>
        <taxon>Elysia</taxon>
    </lineage>
</organism>
<dbReference type="EMBL" id="JAWDGP010002044">
    <property type="protein sequence ID" value="KAK3785933.1"/>
    <property type="molecule type" value="Genomic_DNA"/>
</dbReference>
<keyword evidence="4" id="KW-0297">G-protein coupled receptor</keyword>
<evidence type="ECO:0000256" key="5">
    <source>
        <dbReference type="ARBA" id="ARBA00023136"/>
    </source>
</evidence>
<feature type="transmembrane region" description="Helical" evidence="8">
    <location>
        <begin position="202"/>
        <end position="228"/>
    </location>
</feature>
<comment type="subcellular location">
    <subcellularLocation>
        <location evidence="1">Membrane</location>
        <topology evidence="1">Multi-pass membrane protein</topology>
    </subcellularLocation>
</comment>
<evidence type="ECO:0000256" key="8">
    <source>
        <dbReference type="SAM" id="Phobius"/>
    </source>
</evidence>
<dbReference type="SUPFAM" id="SSF81321">
    <property type="entry name" value="Family A G protein-coupled receptor-like"/>
    <property type="match status" value="1"/>
</dbReference>
<keyword evidence="6" id="KW-0675">Receptor</keyword>
<dbReference type="InterPro" id="IPR050125">
    <property type="entry name" value="GPCR_opsins"/>
</dbReference>
<evidence type="ECO:0000256" key="6">
    <source>
        <dbReference type="ARBA" id="ARBA00023170"/>
    </source>
</evidence>